<comment type="caution">
    <text evidence="3">The sequence shown here is derived from an EMBL/GenBank/DDBJ whole genome shotgun (WGS) entry which is preliminary data.</text>
</comment>
<keyword evidence="1" id="KW-0676">Redox-active center</keyword>
<name>A0A093UT23_TALMA</name>
<feature type="compositionally biased region" description="Polar residues" evidence="2">
    <location>
        <begin position="8"/>
        <end position="26"/>
    </location>
</feature>
<dbReference type="NCBIfam" id="TIGR02174">
    <property type="entry name" value="CXXU_selWTH"/>
    <property type="match status" value="1"/>
</dbReference>
<dbReference type="PANTHER" id="PTHR36417:SF2">
    <property type="entry name" value="SELENOPROTEIN DOMAIN PROTEIN (AFU_ORTHOLOGUE AFUA_1G05220)"/>
    <property type="match status" value="1"/>
</dbReference>
<dbReference type="PANTHER" id="PTHR36417">
    <property type="entry name" value="SELENOPROTEIN DOMAIN PROTEIN (AFU_ORTHOLOGUE AFUA_1G05220)"/>
    <property type="match status" value="1"/>
</dbReference>
<gene>
    <name evidence="3" type="ORF">GQ26_0380310</name>
</gene>
<organism evidence="3">
    <name type="scientific">Talaromyces marneffei PM1</name>
    <dbReference type="NCBI Taxonomy" id="1077442"/>
    <lineage>
        <taxon>Eukaryota</taxon>
        <taxon>Fungi</taxon>
        <taxon>Dikarya</taxon>
        <taxon>Ascomycota</taxon>
        <taxon>Pezizomycotina</taxon>
        <taxon>Eurotiomycetes</taxon>
        <taxon>Eurotiomycetidae</taxon>
        <taxon>Eurotiales</taxon>
        <taxon>Trichocomaceae</taxon>
        <taxon>Talaromyces</taxon>
        <taxon>Talaromyces sect. Talaromyces</taxon>
    </lineage>
</organism>
<feature type="region of interest" description="Disordered" evidence="2">
    <location>
        <begin position="120"/>
        <end position="181"/>
    </location>
</feature>
<evidence type="ECO:0000256" key="2">
    <source>
        <dbReference type="SAM" id="MobiDB-lite"/>
    </source>
</evidence>
<dbReference type="Pfam" id="PF10262">
    <property type="entry name" value="Rdx"/>
    <property type="match status" value="1"/>
</dbReference>
<evidence type="ECO:0008006" key="4">
    <source>
        <dbReference type="Google" id="ProtNLM"/>
    </source>
</evidence>
<feature type="compositionally biased region" description="Basic and acidic residues" evidence="2">
    <location>
        <begin position="120"/>
        <end position="143"/>
    </location>
</feature>
<dbReference type="eggNOG" id="ENOG502S6UH">
    <property type="taxonomic scope" value="Eukaryota"/>
</dbReference>
<dbReference type="InterPro" id="IPR011893">
    <property type="entry name" value="Selenoprotein_Rdx-typ"/>
</dbReference>
<dbReference type="AlphaFoldDB" id="A0A093UT23"/>
<evidence type="ECO:0000256" key="1">
    <source>
        <dbReference type="ARBA" id="ARBA00023284"/>
    </source>
</evidence>
<dbReference type="InterPro" id="IPR036249">
    <property type="entry name" value="Thioredoxin-like_sf"/>
</dbReference>
<sequence>MTEPITPIEQSAQPPTGTDPSPQNTHLPRITITYCTQCKWMLRAAYFAQELLSTFGTTLGEVSLRPATGGLFTVTIVPNASTEEMLLWDRKRDGGFPEVKQLKALVRNIVDPTRNLGHVDRALNKANKDKEDVAKAEGKEGSKPDSTTEQQQQQVVIDASAAAQTSEKEVKTPSKSQETRS</sequence>
<accession>A0A093UT23</accession>
<feature type="compositionally biased region" description="Polar residues" evidence="2">
    <location>
        <begin position="144"/>
        <end position="155"/>
    </location>
</feature>
<evidence type="ECO:0000313" key="3">
    <source>
        <dbReference type="EMBL" id="KFX43055.1"/>
    </source>
</evidence>
<protein>
    <recommendedName>
        <fullName evidence="4">Selenoprotein W</fullName>
    </recommendedName>
</protein>
<dbReference type="SUPFAM" id="SSF52833">
    <property type="entry name" value="Thioredoxin-like"/>
    <property type="match status" value="1"/>
</dbReference>
<proteinExistence type="predicted"/>
<feature type="region of interest" description="Disordered" evidence="2">
    <location>
        <begin position="1"/>
        <end position="26"/>
    </location>
</feature>
<dbReference type="HOGENOM" id="CLU_068510_1_2_1"/>
<dbReference type="EMBL" id="JPOX01000038">
    <property type="protein sequence ID" value="KFX43055.1"/>
    <property type="molecule type" value="Genomic_DNA"/>
</dbReference>
<reference evidence="3" key="1">
    <citation type="journal article" date="2014" name="PLoS Genet.">
        <title>Signature Gene Expression Reveals Novel Clues to the Molecular Mechanisms of Dimorphic Transition in Penicillium marneffei.</title>
        <authorList>
            <person name="Yang E."/>
            <person name="Wang G."/>
            <person name="Cai J."/>
            <person name="Woo P.C."/>
            <person name="Lau S.K."/>
            <person name="Yuen K.-Y."/>
            <person name="Chow W.-N."/>
            <person name="Lin X."/>
        </authorList>
    </citation>
    <scope>NUCLEOTIDE SEQUENCE [LARGE SCALE GENOMIC DNA]</scope>
    <source>
        <strain evidence="3">PM1</strain>
    </source>
</reference>
<dbReference type="Gene3D" id="3.40.30.10">
    <property type="entry name" value="Glutaredoxin"/>
    <property type="match status" value="1"/>
</dbReference>
<feature type="compositionally biased region" description="Basic and acidic residues" evidence="2">
    <location>
        <begin position="166"/>
        <end position="181"/>
    </location>
</feature>